<evidence type="ECO:0000313" key="2">
    <source>
        <dbReference type="EMBL" id="TNN31258.1"/>
    </source>
</evidence>
<keyword evidence="3" id="KW-1185">Reference proteome</keyword>
<evidence type="ECO:0000256" key="1">
    <source>
        <dbReference type="SAM" id="MobiDB-lite"/>
    </source>
</evidence>
<protein>
    <submittedName>
        <fullName evidence="2">Uncharacterized protein</fullName>
    </submittedName>
</protein>
<dbReference type="EMBL" id="SRLO01003639">
    <property type="protein sequence ID" value="TNN31258.1"/>
    <property type="molecule type" value="Genomic_DNA"/>
</dbReference>
<reference evidence="2 3" key="1">
    <citation type="submission" date="2019-03" db="EMBL/GenBank/DDBJ databases">
        <title>First draft genome of Liparis tanakae, snailfish: a comprehensive survey of snailfish specific genes.</title>
        <authorList>
            <person name="Kim W."/>
            <person name="Song I."/>
            <person name="Jeong J.-H."/>
            <person name="Kim D."/>
            <person name="Kim S."/>
            <person name="Ryu S."/>
            <person name="Song J.Y."/>
            <person name="Lee S.K."/>
        </authorList>
    </citation>
    <scope>NUCLEOTIDE SEQUENCE [LARGE SCALE GENOMIC DNA]</scope>
    <source>
        <tissue evidence="2">Muscle</tissue>
    </source>
</reference>
<sequence length="151" mass="17262">MTGQNLRDQNLRDQSLRDQNLRDQSLRDQNLRDQNLRDQSLRDQSLRDQNLRDQSLRDQMEGSAYRMYFSCRRSSENESGYKMIMNIRETTSSVFRQGGAAEEAGLQERGRGTPRHRYAVEKGQKQPGPSGDDGDAERTEQGGWGLDSCGS</sequence>
<organism evidence="2 3">
    <name type="scientific">Liparis tanakae</name>
    <name type="common">Tanaka's snailfish</name>
    <dbReference type="NCBI Taxonomy" id="230148"/>
    <lineage>
        <taxon>Eukaryota</taxon>
        <taxon>Metazoa</taxon>
        <taxon>Chordata</taxon>
        <taxon>Craniata</taxon>
        <taxon>Vertebrata</taxon>
        <taxon>Euteleostomi</taxon>
        <taxon>Actinopterygii</taxon>
        <taxon>Neopterygii</taxon>
        <taxon>Teleostei</taxon>
        <taxon>Neoteleostei</taxon>
        <taxon>Acanthomorphata</taxon>
        <taxon>Eupercaria</taxon>
        <taxon>Perciformes</taxon>
        <taxon>Cottioidei</taxon>
        <taxon>Cottales</taxon>
        <taxon>Liparidae</taxon>
        <taxon>Liparis</taxon>
    </lineage>
</organism>
<dbReference type="SUPFAM" id="SSF141571">
    <property type="entry name" value="Pentapeptide repeat-like"/>
    <property type="match status" value="1"/>
</dbReference>
<comment type="caution">
    <text evidence="2">The sequence shown here is derived from an EMBL/GenBank/DDBJ whole genome shotgun (WGS) entry which is preliminary data.</text>
</comment>
<name>A0A4Z2EQY7_9TELE</name>
<feature type="region of interest" description="Disordered" evidence="1">
    <location>
        <begin position="1"/>
        <end position="59"/>
    </location>
</feature>
<dbReference type="AlphaFoldDB" id="A0A4Z2EQY7"/>
<evidence type="ECO:0000313" key="3">
    <source>
        <dbReference type="Proteomes" id="UP000314294"/>
    </source>
</evidence>
<dbReference type="Proteomes" id="UP000314294">
    <property type="component" value="Unassembled WGS sequence"/>
</dbReference>
<accession>A0A4Z2EQY7</accession>
<proteinExistence type="predicted"/>
<gene>
    <name evidence="2" type="ORF">EYF80_058590</name>
</gene>
<dbReference type="OrthoDB" id="6286464at2759"/>
<feature type="compositionally biased region" description="Basic and acidic residues" evidence="1">
    <location>
        <begin position="9"/>
        <end position="59"/>
    </location>
</feature>
<feature type="region of interest" description="Disordered" evidence="1">
    <location>
        <begin position="102"/>
        <end position="151"/>
    </location>
</feature>